<dbReference type="PANTHER" id="PTHR30250:SF11">
    <property type="entry name" value="O-ANTIGEN TRANSPORTER-RELATED"/>
    <property type="match status" value="1"/>
</dbReference>
<feature type="transmembrane region" description="Helical" evidence="6">
    <location>
        <begin position="24"/>
        <end position="42"/>
    </location>
</feature>
<feature type="transmembrane region" description="Helical" evidence="6">
    <location>
        <begin position="319"/>
        <end position="343"/>
    </location>
</feature>
<feature type="transmembrane region" description="Helical" evidence="6">
    <location>
        <begin position="148"/>
        <end position="169"/>
    </location>
</feature>
<dbReference type="KEGG" id="ppel:H6H00_14825"/>
<feature type="transmembrane region" description="Helical" evidence="6">
    <location>
        <begin position="48"/>
        <end position="72"/>
    </location>
</feature>
<evidence type="ECO:0000313" key="8">
    <source>
        <dbReference type="Proteomes" id="UP000515728"/>
    </source>
</evidence>
<dbReference type="GO" id="GO:0005886">
    <property type="term" value="C:plasma membrane"/>
    <property type="evidence" value="ECO:0007669"/>
    <property type="project" value="UniProtKB-SubCell"/>
</dbReference>
<evidence type="ECO:0000256" key="4">
    <source>
        <dbReference type="ARBA" id="ARBA00022989"/>
    </source>
</evidence>
<proteinExistence type="predicted"/>
<dbReference type="Pfam" id="PF13440">
    <property type="entry name" value="Polysacc_synt_3"/>
    <property type="match status" value="1"/>
</dbReference>
<reference evidence="7 8" key="1">
    <citation type="submission" date="2020-08" db="EMBL/GenBank/DDBJ databases">
        <authorList>
            <person name="Mo P."/>
        </authorList>
    </citation>
    <scope>NUCLEOTIDE SEQUENCE [LARGE SCALE GENOMIC DNA]</scope>
    <source>
        <strain evidence="7 8">CGMCC 4.1532</strain>
    </source>
</reference>
<keyword evidence="8" id="KW-1185">Reference proteome</keyword>
<keyword evidence="2" id="KW-1003">Cell membrane</keyword>
<evidence type="ECO:0000256" key="3">
    <source>
        <dbReference type="ARBA" id="ARBA00022692"/>
    </source>
</evidence>
<dbReference type="Proteomes" id="UP000515728">
    <property type="component" value="Chromosome"/>
</dbReference>
<dbReference type="RefSeq" id="WP_185721822.1">
    <property type="nucleotide sequence ID" value="NZ_BAAAWI010000001.1"/>
</dbReference>
<evidence type="ECO:0000256" key="5">
    <source>
        <dbReference type="ARBA" id="ARBA00023136"/>
    </source>
</evidence>
<evidence type="ECO:0000256" key="1">
    <source>
        <dbReference type="ARBA" id="ARBA00004651"/>
    </source>
</evidence>
<feature type="transmembrane region" description="Helical" evidence="6">
    <location>
        <begin position="355"/>
        <end position="376"/>
    </location>
</feature>
<feature type="transmembrane region" description="Helical" evidence="6">
    <location>
        <begin position="288"/>
        <end position="307"/>
    </location>
</feature>
<evidence type="ECO:0000313" key="7">
    <source>
        <dbReference type="EMBL" id="QNG55024.1"/>
    </source>
</evidence>
<feature type="transmembrane region" description="Helical" evidence="6">
    <location>
        <begin position="232"/>
        <end position="249"/>
    </location>
</feature>
<dbReference type="InterPro" id="IPR050833">
    <property type="entry name" value="Poly_Biosynth_Transport"/>
</dbReference>
<keyword evidence="4 6" id="KW-1133">Transmembrane helix</keyword>
<evidence type="ECO:0000256" key="6">
    <source>
        <dbReference type="SAM" id="Phobius"/>
    </source>
</evidence>
<sequence length="411" mass="41138">MTAVAHDGGRLARLGLAAAIGSRIIGRLVGIVLVVLLARQAAPDTVAVYGYLLGTATLVATLTDLGVAAVAGREVAAGRLPAAPALWAALGPQTVSVAAACLVTVGLTVFLGPDAVPPSALALTVAFVVAGGYVNLWAEMLRATGRVLLEGALQVGSAFLLVGGGVLVVTTGGDATLLLVVVALKELALLLVMVALLRPSRGAVRSRALLGQSLWLALGGIGLVLLWRQGTIVVGAVGTIGALAAYVVASRFLDAGITIAHTVGFGLVPGMSALAGDPDAFRREGRRYLGLAAAVGLVVAVAGVLAARPITVVPFGERWAGVVPAVQVIAACAVPILVSYVCWTLLLARRRVRRLAVASGSAAVTGTAVSAALVAWRPDALSAVLGTAAGAVVLAVVLLTGVRDVLGPARP</sequence>
<dbReference type="AlphaFoldDB" id="A0A7G7MQG3"/>
<protein>
    <submittedName>
        <fullName evidence="7">Oligosaccharide flippase family protein</fullName>
    </submittedName>
</protein>
<feature type="transmembrane region" description="Helical" evidence="6">
    <location>
        <begin position="116"/>
        <end position="136"/>
    </location>
</feature>
<name>A0A7G7MQG3_9PSEU</name>
<feature type="transmembrane region" description="Helical" evidence="6">
    <location>
        <begin position="209"/>
        <end position="226"/>
    </location>
</feature>
<gene>
    <name evidence="7" type="ORF">H6H00_14825</name>
</gene>
<dbReference type="EMBL" id="CP060131">
    <property type="protein sequence ID" value="QNG55024.1"/>
    <property type="molecule type" value="Genomic_DNA"/>
</dbReference>
<dbReference type="PANTHER" id="PTHR30250">
    <property type="entry name" value="PST FAMILY PREDICTED COLANIC ACID TRANSPORTER"/>
    <property type="match status" value="1"/>
</dbReference>
<organism evidence="7 8">
    <name type="scientific">Pseudonocardia petroleophila</name>
    <dbReference type="NCBI Taxonomy" id="37331"/>
    <lineage>
        <taxon>Bacteria</taxon>
        <taxon>Bacillati</taxon>
        <taxon>Actinomycetota</taxon>
        <taxon>Actinomycetes</taxon>
        <taxon>Pseudonocardiales</taxon>
        <taxon>Pseudonocardiaceae</taxon>
        <taxon>Pseudonocardia</taxon>
    </lineage>
</organism>
<keyword evidence="3 6" id="KW-0812">Transmembrane</keyword>
<feature type="transmembrane region" description="Helical" evidence="6">
    <location>
        <begin position="84"/>
        <end position="110"/>
    </location>
</feature>
<keyword evidence="5 6" id="KW-0472">Membrane</keyword>
<evidence type="ECO:0000256" key="2">
    <source>
        <dbReference type="ARBA" id="ARBA00022475"/>
    </source>
</evidence>
<feature type="transmembrane region" description="Helical" evidence="6">
    <location>
        <begin position="175"/>
        <end position="197"/>
    </location>
</feature>
<feature type="transmembrane region" description="Helical" evidence="6">
    <location>
        <begin position="382"/>
        <end position="402"/>
    </location>
</feature>
<accession>A0A7G7MQG3</accession>
<comment type="subcellular location">
    <subcellularLocation>
        <location evidence="1">Cell membrane</location>
        <topology evidence="1">Multi-pass membrane protein</topology>
    </subcellularLocation>
</comment>